<proteinExistence type="predicted"/>
<protein>
    <submittedName>
        <fullName evidence="2">Uncharacterized protein</fullName>
    </submittedName>
</protein>
<reference evidence="2 3" key="1">
    <citation type="submission" date="2019-04" db="EMBL/GenBank/DDBJ databases">
        <title>Friends and foes A comparative genomics study of 23 Aspergillus species from section Flavi.</title>
        <authorList>
            <consortium name="DOE Joint Genome Institute"/>
            <person name="Kjaerbolling I."/>
            <person name="Vesth T."/>
            <person name="Frisvad J.C."/>
            <person name="Nybo J.L."/>
            <person name="Theobald S."/>
            <person name="Kildgaard S."/>
            <person name="Isbrandt T."/>
            <person name="Kuo A."/>
            <person name="Sato A."/>
            <person name="Lyhne E.K."/>
            <person name="Kogle M.E."/>
            <person name="Wiebenga A."/>
            <person name="Kun R.S."/>
            <person name="Lubbers R.J."/>
            <person name="Makela M.R."/>
            <person name="Barry K."/>
            <person name="Chovatia M."/>
            <person name="Clum A."/>
            <person name="Daum C."/>
            <person name="Haridas S."/>
            <person name="He G."/>
            <person name="LaButti K."/>
            <person name="Lipzen A."/>
            <person name="Mondo S."/>
            <person name="Riley R."/>
            <person name="Salamov A."/>
            <person name="Simmons B.A."/>
            <person name="Magnuson J.K."/>
            <person name="Henrissat B."/>
            <person name="Mortensen U.H."/>
            <person name="Larsen T.O."/>
            <person name="Devries R.P."/>
            <person name="Grigoriev I.V."/>
            <person name="Machida M."/>
            <person name="Baker S.E."/>
            <person name="Andersen M.R."/>
        </authorList>
    </citation>
    <scope>NUCLEOTIDE SEQUENCE [LARGE SCALE GENOMIC DNA]</scope>
    <source>
        <strain evidence="2 3">CBS 151.66</strain>
    </source>
</reference>
<evidence type="ECO:0000313" key="2">
    <source>
        <dbReference type="EMBL" id="KAB8070328.1"/>
    </source>
</evidence>
<evidence type="ECO:0000256" key="1">
    <source>
        <dbReference type="SAM" id="Phobius"/>
    </source>
</evidence>
<keyword evidence="1" id="KW-1133">Transmembrane helix</keyword>
<name>A0A5N5WP81_9EURO</name>
<accession>A0A5N5WP81</accession>
<keyword evidence="3" id="KW-1185">Reference proteome</keyword>
<dbReference type="AlphaFoldDB" id="A0A5N5WP81"/>
<evidence type="ECO:0000313" key="3">
    <source>
        <dbReference type="Proteomes" id="UP000326565"/>
    </source>
</evidence>
<keyword evidence="1" id="KW-0812">Transmembrane</keyword>
<keyword evidence="1" id="KW-0472">Membrane</keyword>
<organism evidence="2 3">
    <name type="scientific">Aspergillus leporis</name>
    <dbReference type="NCBI Taxonomy" id="41062"/>
    <lineage>
        <taxon>Eukaryota</taxon>
        <taxon>Fungi</taxon>
        <taxon>Dikarya</taxon>
        <taxon>Ascomycota</taxon>
        <taxon>Pezizomycotina</taxon>
        <taxon>Eurotiomycetes</taxon>
        <taxon>Eurotiomycetidae</taxon>
        <taxon>Eurotiales</taxon>
        <taxon>Aspergillaceae</taxon>
        <taxon>Aspergillus</taxon>
        <taxon>Aspergillus subgen. Circumdati</taxon>
    </lineage>
</organism>
<sequence>MVIRSPISTSFDQLPPWFTYIYSLQSYPNLRHFLPCCSQLISHVFFHSRFFFYFFFISTLPFGFSFVLLSVQSGI</sequence>
<dbReference type="EMBL" id="ML732306">
    <property type="protein sequence ID" value="KAB8070328.1"/>
    <property type="molecule type" value="Genomic_DNA"/>
</dbReference>
<gene>
    <name evidence="2" type="ORF">BDV29DRAFT_181039</name>
</gene>
<dbReference type="Proteomes" id="UP000326565">
    <property type="component" value="Unassembled WGS sequence"/>
</dbReference>
<feature type="transmembrane region" description="Helical" evidence="1">
    <location>
        <begin position="50"/>
        <end position="71"/>
    </location>
</feature>